<proteinExistence type="predicted"/>
<keyword evidence="2" id="KW-0723">Serine/threonine-protein kinase</keyword>
<evidence type="ECO:0000256" key="7">
    <source>
        <dbReference type="PROSITE-ProRule" id="PRU10141"/>
    </source>
</evidence>
<dbReference type="InterPro" id="IPR050108">
    <property type="entry name" value="CDK"/>
</dbReference>
<keyword evidence="5 9" id="KW-0418">Kinase</keyword>
<dbReference type="GO" id="GO:0005634">
    <property type="term" value="C:nucleus"/>
    <property type="evidence" value="ECO:0007669"/>
    <property type="project" value="UniProtKB-SubCell"/>
</dbReference>
<reference evidence="9" key="1">
    <citation type="submission" date="2022-07" db="EMBL/GenBank/DDBJ databases">
        <authorList>
            <person name="Trinca V."/>
            <person name="Uliana J.V.C."/>
            <person name="Torres T.T."/>
            <person name="Ward R.J."/>
            <person name="Monesi N."/>
        </authorList>
    </citation>
    <scope>NUCLEOTIDE SEQUENCE</scope>
    <source>
        <strain evidence="9">HSMRA1968</strain>
        <tissue evidence="9">Whole embryos</tissue>
    </source>
</reference>
<evidence type="ECO:0000256" key="1">
    <source>
        <dbReference type="ARBA" id="ARBA00004123"/>
    </source>
</evidence>
<dbReference type="PANTHER" id="PTHR24056:SF233">
    <property type="entry name" value="CYCLIN-DEPENDENT KINASE 9"/>
    <property type="match status" value="1"/>
</dbReference>
<evidence type="ECO:0000256" key="3">
    <source>
        <dbReference type="ARBA" id="ARBA00022679"/>
    </source>
</evidence>
<gene>
    <name evidence="9" type="primary">CDK9</name>
    <name evidence="9" type="ORF">Bhyg_08749</name>
</gene>
<evidence type="ECO:0000256" key="2">
    <source>
        <dbReference type="ARBA" id="ARBA00022527"/>
    </source>
</evidence>
<sequence length="371" mass="42666">MASGRGKYLETCFFSQSTEASKYITLEKIGQGNFSEVFKAREKGINQKIVAMKRMLTYNEKDGPPISVLREVRLLQHLKHENIVSLIGTCCSSSSFYLVFEFCEYDLEGLLKNTKVNLRLGELKNVLQQLLKGLYHVHSKKISHRDVNPANVLITKNGILKLADFGSARAFCLPEPTEPQNRYTNPVVTLWYRSPELLLGDRNYGPSVDMWGAGCIMAEMCTRSPILRGNTEQEQIKLISQLCGSFTPDVWPGIVKLKLYNEMELPMGHNRKVKDRLKGFVRNAYGCELLDKLLQLDPNARIDADSALKHDFFWTHPMPSDLSDMISRHRSSMFYYSAPRTNQMKRPYQEQIGNNQIQNKRQYKGYEDRIY</sequence>
<name>A0A9Q0S3V2_9DIPT</name>
<dbReference type="InterPro" id="IPR017441">
    <property type="entry name" value="Protein_kinase_ATP_BS"/>
</dbReference>
<dbReference type="AlphaFoldDB" id="A0A9Q0S3V2"/>
<dbReference type="Proteomes" id="UP001151699">
    <property type="component" value="Chromosome B"/>
</dbReference>
<dbReference type="EMBL" id="WJQU01000002">
    <property type="protein sequence ID" value="KAJ6643784.1"/>
    <property type="molecule type" value="Genomic_DNA"/>
</dbReference>
<evidence type="ECO:0000313" key="9">
    <source>
        <dbReference type="EMBL" id="KAJ6643784.1"/>
    </source>
</evidence>
<evidence type="ECO:0000256" key="5">
    <source>
        <dbReference type="ARBA" id="ARBA00022777"/>
    </source>
</evidence>
<dbReference type="Pfam" id="PF00069">
    <property type="entry name" value="Pkinase"/>
    <property type="match status" value="1"/>
</dbReference>
<evidence type="ECO:0000256" key="4">
    <source>
        <dbReference type="ARBA" id="ARBA00022741"/>
    </source>
</evidence>
<organism evidence="9 10">
    <name type="scientific">Pseudolycoriella hygida</name>
    <dbReference type="NCBI Taxonomy" id="35572"/>
    <lineage>
        <taxon>Eukaryota</taxon>
        <taxon>Metazoa</taxon>
        <taxon>Ecdysozoa</taxon>
        <taxon>Arthropoda</taxon>
        <taxon>Hexapoda</taxon>
        <taxon>Insecta</taxon>
        <taxon>Pterygota</taxon>
        <taxon>Neoptera</taxon>
        <taxon>Endopterygota</taxon>
        <taxon>Diptera</taxon>
        <taxon>Nematocera</taxon>
        <taxon>Sciaroidea</taxon>
        <taxon>Sciaridae</taxon>
        <taxon>Pseudolycoriella</taxon>
    </lineage>
</organism>
<dbReference type="FunFam" id="1.10.510.10:FF:000203">
    <property type="entry name" value="Cyclin-dependent kinase 9"/>
    <property type="match status" value="1"/>
</dbReference>
<dbReference type="OrthoDB" id="204883at2759"/>
<keyword evidence="4 7" id="KW-0547">Nucleotide-binding</keyword>
<dbReference type="GO" id="GO:0005524">
    <property type="term" value="F:ATP binding"/>
    <property type="evidence" value="ECO:0007669"/>
    <property type="project" value="UniProtKB-UniRule"/>
</dbReference>
<dbReference type="PROSITE" id="PS00107">
    <property type="entry name" value="PROTEIN_KINASE_ATP"/>
    <property type="match status" value="1"/>
</dbReference>
<dbReference type="SUPFAM" id="SSF56112">
    <property type="entry name" value="Protein kinase-like (PK-like)"/>
    <property type="match status" value="1"/>
</dbReference>
<feature type="binding site" evidence="7">
    <location>
        <position position="53"/>
    </location>
    <ligand>
        <name>ATP</name>
        <dbReference type="ChEBI" id="CHEBI:30616"/>
    </ligand>
</feature>
<accession>A0A9Q0S3V2</accession>
<protein>
    <submittedName>
        <fullName evidence="9">Cyclin-dependent kinase 9</fullName>
    </submittedName>
</protein>
<comment type="subcellular location">
    <subcellularLocation>
        <location evidence="1">Nucleus</location>
    </subcellularLocation>
</comment>
<dbReference type="InterPro" id="IPR000719">
    <property type="entry name" value="Prot_kinase_dom"/>
</dbReference>
<feature type="domain" description="Protein kinase" evidence="8">
    <location>
        <begin position="23"/>
        <end position="313"/>
    </location>
</feature>
<dbReference type="GO" id="GO:0008353">
    <property type="term" value="F:RNA polymerase II CTD heptapeptide repeat kinase activity"/>
    <property type="evidence" value="ECO:0007669"/>
    <property type="project" value="TreeGrafter"/>
</dbReference>
<comment type="caution">
    <text evidence="9">The sequence shown here is derived from an EMBL/GenBank/DDBJ whole genome shotgun (WGS) entry which is preliminary data.</text>
</comment>
<dbReference type="PROSITE" id="PS50011">
    <property type="entry name" value="PROTEIN_KINASE_DOM"/>
    <property type="match status" value="1"/>
</dbReference>
<dbReference type="Gene3D" id="1.10.510.10">
    <property type="entry name" value="Transferase(Phosphotransferase) domain 1"/>
    <property type="match status" value="1"/>
</dbReference>
<dbReference type="InterPro" id="IPR011009">
    <property type="entry name" value="Kinase-like_dom_sf"/>
</dbReference>
<evidence type="ECO:0000259" key="8">
    <source>
        <dbReference type="PROSITE" id="PS50011"/>
    </source>
</evidence>
<evidence type="ECO:0000256" key="6">
    <source>
        <dbReference type="ARBA" id="ARBA00022840"/>
    </source>
</evidence>
<evidence type="ECO:0000313" key="10">
    <source>
        <dbReference type="Proteomes" id="UP001151699"/>
    </source>
</evidence>
<keyword evidence="3" id="KW-0808">Transferase</keyword>
<dbReference type="GO" id="GO:0004693">
    <property type="term" value="F:cyclin-dependent protein serine/threonine kinase activity"/>
    <property type="evidence" value="ECO:0007669"/>
    <property type="project" value="TreeGrafter"/>
</dbReference>
<keyword evidence="10" id="KW-1185">Reference proteome</keyword>
<keyword evidence="6 7" id="KW-0067">ATP-binding</keyword>
<dbReference type="Gene3D" id="3.30.200.20">
    <property type="entry name" value="Phosphorylase Kinase, domain 1"/>
    <property type="match status" value="1"/>
</dbReference>
<dbReference type="PANTHER" id="PTHR24056">
    <property type="entry name" value="CELL DIVISION PROTEIN KINASE"/>
    <property type="match status" value="1"/>
</dbReference>